<organism evidence="1 2">
    <name type="scientific">Maridesulfovibrio hydrothermalis AM13 = DSM 14728</name>
    <dbReference type="NCBI Taxonomy" id="1121451"/>
    <lineage>
        <taxon>Bacteria</taxon>
        <taxon>Pseudomonadati</taxon>
        <taxon>Thermodesulfobacteriota</taxon>
        <taxon>Desulfovibrionia</taxon>
        <taxon>Desulfovibrionales</taxon>
        <taxon>Desulfovibrionaceae</taxon>
        <taxon>Maridesulfovibrio</taxon>
    </lineage>
</organism>
<dbReference type="RefSeq" id="WP_015334869.1">
    <property type="nucleotide sequence ID" value="NC_020055.1"/>
</dbReference>
<evidence type="ECO:0000313" key="1">
    <source>
        <dbReference type="EMBL" id="CCO22259.1"/>
    </source>
</evidence>
<protein>
    <submittedName>
        <fullName evidence="1">Uncharacterized protein</fullName>
    </submittedName>
</protein>
<name>L0R6C9_9BACT</name>
<gene>
    <name evidence="1" type="ORF">DESAM_10278</name>
</gene>
<dbReference type="OrthoDB" id="2623510at2"/>
<dbReference type="EMBL" id="FO203522">
    <property type="protein sequence ID" value="CCO22259.1"/>
    <property type="molecule type" value="Genomic_DNA"/>
</dbReference>
<dbReference type="AlphaFoldDB" id="L0R6C9"/>
<dbReference type="HOGENOM" id="CLU_1479787_0_0_7"/>
<proteinExistence type="predicted"/>
<dbReference type="eggNOG" id="ENOG502ZWZA">
    <property type="taxonomic scope" value="Bacteria"/>
</dbReference>
<dbReference type="Proteomes" id="UP000010808">
    <property type="component" value="Chromosome"/>
</dbReference>
<evidence type="ECO:0000313" key="2">
    <source>
        <dbReference type="Proteomes" id="UP000010808"/>
    </source>
</evidence>
<dbReference type="STRING" id="1121451.DESAM_10278"/>
<sequence length="182" mass="22478">MPDYRWSHYLTAPWELIDEWYRAVKFGIRNLCQWFPVIWADRHYTSDGLFKVMRHKLVLMQRELQRDPYYVGADRDLHLMHVCELLLDRYLSNNYSEICHRHHKEKWGDMRSFFEPTYDHSTGDIDPDFCQWFTDWPKATTPKLEEKAKIEMRKCFEQERMLADQDIQYLFKLLSKHHRNWD</sequence>
<dbReference type="KEGG" id="dhy:DESAM_10278"/>
<accession>L0R6C9</accession>
<dbReference type="PATRIC" id="fig|1121451.3.peg.255"/>
<keyword evidence="2" id="KW-1185">Reference proteome</keyword>
<reference evidence="1 2" key="1">
    <citation type="submission" date="2012-10" db="EMBL/GenBank/DDBJ databases">
        <authorList>
            <person name="Genoscope - CEA"/>
        </authorList>
    </citation>
    <scope>NUCLEOTIDE SEQUENCE [LARGE SCALE GENOMIC DNA]</scope>
    <source>
        <strain evidence="2">AM13 / DSM 14728</strain>
    </source>
</reference>